<dbReference type="GeneID" id="53315968"/>
<evidence type="ECO:0000313" key="2">
    <source>
        <dbReference type="EMBL" id="AMW34188.1"/>
    </source>
</evidence>
<dbReference type="GO" id="GO:0016491">
    <property type="term" value="F:oxidoreductase activity"/>
    <property type="evidence" value="ECO:0007669"/>
    <property type="project" value="InterPro"/>
</dbReference>
<dbReference type="EMBL" id="CP014525">
    <property type="protein sequence ID" value="AMW34188.1"/>
    <property type="molecule type" value="Genomic_DNA"/>
</dbReference>
<dbReference type="Gene3D" id="3.40.109.10">
    <property type="entry name" value="NADH Oxidase"/>
    <property type="match status" value="1"/>
</dbReference>
<reference evidence="2 3" key="1">
    <citation type="submission" date="2016-02" db="EMBL/GenBank/DDBJ databases">
        <title>Complete Genome of H5569, the type strain of the newly described species Haematospirillium jordaniae.</title>
        <authorList>
            <person name="Nicholson A.C."/>
            <person name="Humrighouse B.W."/>
            <person name="Loparov V."/>
            <person name="McQuiston J.R."/>
        </authorList>
    </citation>
    <scope>NUCLEOTIDE SEQUENCE [LARGE SCALE GENOMIC DNA]</scope>
    <source>
        <strain evidence="2 3">H5569</strain>
    </source>
</reference>
<evidence type="ECO:0000313" key="3">
    <source>
        <dbReference type="Proteomes" id="UP000076066"/>
    </source>
</evidence>
<dbReference type="InterPro" id="IPR000415">
    <property type="entry name" value="Nitroreductase-like"/>
</dbReference>
<accession>A0A143DDI8</accession>
<protein>
    <recommendedName>
        <fullName evidence="1">Nitroreductase domain-containing protein</fullName>
    </recommendedName>
</protein>
<dbReference type="NCBIfam" id="NF047509">
    <property type="entry name" value="Rv3131_FMN_oxido"/>
    <property type="match status" value="1"/>
</dbReference>
<dbReference type="InterPro" id="IPR029479">
    <property type="entry name" value="Nitroreductase"/>
</dbReference>
<dbReference type="OrthoDB" id="8156917at2"/>
<evidence type="ECO:0000259" key="1">
    <source>
        <dbReference type="Pfam" id="PF00881"/>
    </source>
</evidence>
<dbReference type="STRING" id="1549855.AY555_02225"/>
<name>A0A143DDI8_9PROT</name>
<proteinExistence type="predicted"/>
<dbReference type="SUPFAM" id="SSF55469">
    <property type="entry name" value="FMN-dependent nitroreductase-like"/>
    <property type="match status" value="2"/>
</dbReference>
<dbReference type="KEGG" id="hjo:AY555_02225"/>
<dbReference type="AlphaFoldDB" id="A0A143DDI8"/>
<dbReference type="Proteomes" id="UP000076066">
    <property type="component" value="Chromosome"/>
</dbReference>
<keyword evidence="3" id="KW-1185">Reference proteome</keyword>
<dbReference type="RefSeq" id="WP_066132864.1">
    <property type="nucleotide sequence ID" value="NZ_CP014525.1"/>
</dbReference>
<feature type="domain" description="Nitroreductase" evidence="1">
    <location>
        <begin position="167"/>
        <end position="371"/>
    </location>
</feature>
<gene>
    <name evidence="2" type="ORF">AY555_02225</name>
</gene>
<dbReference type="Pfam" id="PF00881">
    <property type="entry name" value="Nitroreductase"/>
    <property type="match status" value="1"/>
</dbReference>
<sequence length="388" mass="41643">MGTCATPACDVISRRRLLRLAASVPALLLSAGCESDSAGTAYLGWRGPPSVPDIRVRLAGWASLAPSSYNLQPWKIALEGDDVLWLLADADRVSLHTDPALRQVTLGQGTFLELLVLAAAAEGWDPALSLFPDGPYATRDDMHLKPVARVALSRDPAVLPPPLFAAVRRRRTCRGAFTGQAISRSARDTFLSGAGAARGVSVGWIDRGSGLERLKGLVIEAMRLESMNADLVAETATFLRLTKEEVAECRDGVVPSSPLPGSGVRLFYGRHAFSEPGSWLNRWAFSHAVSYVGEADSFVWISTDGDSRDDQVRAGRVYARLDLAAAAQGLAMQPFSSPLGDWDGVAGVRDDLHALLSIPGRRIQMLARVGYADSASPTPRRSVVELMI</sequence>
<organism evidence="2 3">
    <name type="scientific">Haematospirillum jordaniae</name>
    <dbReference type="NCBI Taxonomy" id="1549855"/>
    <lineage>
        <taxon>Bacteria</taxon>
        <taxon>Pseudomonadati</taxon>
        <taxon>Pseudomonadota</taxon>
        <taxon>Alphaproteobacteria</taxon>
        <taxon>Rhodospirillales</taxon>
        <taxon>Novispirillaceae</taxon>
        <taxon>Haematospirillum</taxon>
    </lineage>
</organism>